<gene>
    <name evidence="5" type="ORF">AJAP_39170</name>
</gene>
<dbReference type="GO" id="GO:0003677">
    <property type="term" value="F:DNA binding"/>
    <property type="evidence" value="ECO:0007669"/>
    <property type="project" value="UniProtKB-UniRule"/>
</dbReference>
<dbReference type="eggNOG" id="COG3903">
    <property type="taxonomic scope" value="Bacteria"/>
</dbReference>
<dbReference type="InterPro" id="IPR016032">
    <property type="entry name" value="Sig_transdc_resp-reg_C-effctor"/>
</dbReference>
<dbReference type="SMART" id="SM01043">
    <property type="entry name" value="BTAD"/>
    <property type="match status" value="1"/>
</dbReference>
<evidence type="ECO:0000256" key="2">
    <source>
        <dbReference type="ARBA" id="ARBA00023125"/>
    </source>
</evidence>
<keyword evidence="6" id="KW-1185">Reference proteome</keyword>
<dbReference type="GO" id="GO:0006355">
    <property type="term" value="P:regulation of DNA-templated transcription"/>
    <property type="evidence" value="ECO:0007669"/>
    <property type="project" value="InterPro"/>
</dbReference>
<evidence type="ECO:0000313" key="6">
    <source>
        <dbReference type="Proteomes" id="UP000028492"/>
    </source>
</evidence>
<evidence type="ECO:0000259" key="4">
    <source>
        <dbReference type="PROSITE" id="PS51755"/>
    </source>
</evidence>
<dbReference type="SUPFAM" id="SSF52540">
    <property type="entry name" value="P-loop containing nucleoside triphosphate hydrolases"/>
    <property type="match status" value="1"/>
</dbReference>
<name>A0A075V8D1_9PSEU</name>
<dbReference type="Pfam" id="PF03704">
    <property type="entry name" value="BTAD"/>
    <property type="match status" value="1"/>
</dbReference>
<dbReference type="Proteomes" id="UP000028492">
    <property type="component" value="Chromosome"/>
</dbReference>
<dbReference type="SUPFAM" id="SSF48452">
    <property type="entry name" value="TPR-like"/>
    <property type="match status" value="2"/>
</dbReference>
<evidence type="ECO:0000256" key="3">
    <source>
        <dbReference type="PROSITE-ProRule" id="PRU01091"/>
    </source>
</evidence>
<dbReference type="Pfam" id="PF00486">
    <property type="entry name" value="Trans_reg_C"/>
    <property type="match status" value="1"/>
</dbReference>
<dbReference type="InterPro" id="IPR036388">
    <property type="entry name" value="WH-like_DNA-bd_sf"/>
</dbReference>
<dbReference type="Gene3D" id="1.10.10.10">
    <property type="entry name" value="Winged helix-like DNA-binding domain superfamily/Winged helix DNA-binding domain"/>
    <property type="match status" value="1"/>
</dbReference>
<dbReference type="SMART" id="SM00862">
    <property type="entry name" value="Trans_reg_C"/>
    <property type="match status" value="1"/>
</dbReference>
<dbReference type="InterPro" id="IPR041664">
    <property type="entry name" value="AAA_16"/>
</dbReference>
<sequence>MRVTLLGPVGAEAGDGTPVDIGGARLRMLLARLALEPGRAVPATALVDGLWGAEPPADAANALQSLVSRLRKVLRAEDVALDSGPGGYRLDVAREDVDVCRFERLAAEGRAELAAGRDAGAAAILAEALGLWRGQALSDVLDAPFAQAPATRLEDLRLEAAEDRFEAEIRLGGQDRVLADLKEAAARHPLRERLAGLWIRALCAADRQSDALAVYEEVRAALADQLGVDPSAELQEIHLAALRGELGPPPAPADHLPVRLTSFVGRDDELKLIAELLAGARLVTLVGPGGAGKTRLATEVATRHPAHARGRVWFVPLAGVRDPGDLPGAVFAALELWDLGLSHAGDPMRRPADALARVVETLGAGEAVLVLDNCEHLVDAAAELTNTLLRRVPTLRVLATSREALAIDGETLCPLGPLSVPEGTPTVSQAAEAGAIRLFVDRAAAVRPDFRLDESTVDDVAQICRRLDGMPLALELAAARLRSMTVAQISQRLDDRFRLLTSGSRTALPRQRTLRAVVEWSWDLLDDAERVLARRLSVFGGGAEVEAVESVCADEVLPAEDILYVLGSLVEKSIVDAIAGEHGEPRYRMLETIRAYAAERLDEAEERERLRKAYHRYYAQLAERLEPMLRTADQLVAISRYDEEHGNIVTALRQAIDADDVEMAMHLFGSTFWYWLIKGDSDRVESFVAEVLTFGDRLEDDFAAAFRAMREITTMVPGVGDPEAVRSLIDECVRTDAYTRFAGLAIGLPMLAFFSQDKKLAHREVERALSSEDPWSRAAGSWAHSFVLTDDGDPDGAEQARDRAYEGFLALGDRWGTAMALGMKASDISMSGDHEAALALYRRGLALALELGSQDDVIQQRWRLATEYARAGDLDTATREMIEAERYANETGNAQLAVMVLVGKADLLCRAGRVDEAREAAVRFREKMASVAAPGMFGEEFGGYIDTEIGLAAGDLAAAERGAAVVVKSTADRGDIADLGRIVEVCGLIRFRQGDPETAVRLLGVAKLLRGRLDLGEPAIRDLIGELRERFGEERYEALLTQDAGLSRPALMSWVLQEVGE</sequence>
<dbReference type="PANTHER" id="PTHR47691:SF3">
    <property type="entry name" value="HTH-TYPE TRANSCRIPTIONAL REGULATOR RV0890C-RELATED"/>
    <property type="match status" value="1"/>
</dbReference>
<dbReference type="PRINTS" id="PR00364">
    <property type="entry name" value="DISEASERSIST"/>
</dbReference>
<organism evidence="5 6">
    <name type="scientific">Amycolatopsis japonica</name>
    <dbReference type="NCBI Taxonomy" id="208439"/>
    <lineage>
        <taxon>Bacteria</taxon>
        <taxon>Bacillati</taxon>
        <taxon>Actinomycetota</taxon>
        <taxon>Actinomycetes</taxon>
        <taxon>Pseudonocardiales</taxon>
        <taxon>Pseudonocardiaceae</taxon>
        <taxon>Amycolatopsis</taxon>
        <taxon>Amycolatopsis japonica group</taxon>
    </lineage>
</organism>
<comment type="similarity">
    <text evidence="1">Belongs to the AfsR/DnrI/RedD regulatory family.</text>
</comment>
<dbReference type="GO" id="GO:0000160">
    <property type="term" value="P:phosphorelay signal transduction system"/>
    <property type="evidence" value="ECO:0007669"/>
    <property type="project" value="InterPro"/>
</dbReference>
<proteinExistence type="inferred from homology"/>
<dbReference type="InterPro" id="IPR027417">
    <property type="entry name" value="P-loop_NTPase"/>
</dbReference>
<feature type="DNA-binding region" description="OmpR/PhoB-type" evidence="3">
    <location>
        <begin position="1"/>
        <end position="92"/>
    </location>
</feature>
<feature type="domain" description="OmpR/PhoB-type" evidence="4">
    <location>
        <begin position="1"/>
        <end position="92"/>
    </location>
</feature>
<dbReference type="AlphaFoldDB" id="A0A075V8D1"/>
<dbReference type="Gene3D" id="1.25.40.10">
    <property type="entry name" value="Tetratricopeptide repeat domain"/>
    <property type="match status" value="2"/>
</dbReference>
<dbReference type="Gene3D" id="3.40.50.300">
    <property type="entry name" value="P-loop containing nucleotide triphosphate hydrolases"/>
    <property type="match status" value="1"/>
</dbReference>
<dbReference type="KEGG" id="aja:AJAP_39170"/>
<dbReference type="Pfam" id="PF25872">
    <property type="entry name" value="HTH_77"/>
    <property type="match status" value="1"/>
</dbReference>
<dbReference type="STRING" id="208439.AJAP_39170"/>
<dbReference type="RefSeq" id="WP_038520835.1">
    <property type="nucleotide sequence ID" value="NZ_CP008953.1"/>
</dbReference>
<evidence type="ECO:0000256" key="1">
    <source>
        <dbReference type="ARBA" id="ARBA00005820"/>
    </source>
</evidence>
<keyword evidence="2 3" id="KW-0238">DNA-binding</keyword>
<dbReference type="SUPFAM" id="SSF46894">
    <property type="entry name" value="C-terminal effector domain of the bipartite response regulators"/>
    <property type="match status" value="1"/>
</dbReference>
<dbReference type="InterPro" id="IPR058852">
    <property type="entry name" value="HTH_77"/>
</dbReference>
<dbReference type="InterPro" id="IPR005158">
    <property type="entry name" value="BTAD"/>
</dbReference>
<dbReference type="PROSITE" id="PS51755">
    <property type="entry name" value="OMPR_PHOB"/>
    <property type="match status" value="1"/>
</dbReference>
<dbReference type="HOGENOM" id="CLU_004665_1_3_11"/>
<accession>A0A075V8D1</accession>
<dbReference type="CDD" id="cd15831">
    <property type="entry name" value="BTAD"/>
    <property type="match status" value="1"/>
</dbReference>
<dbReference type="PANTHER" id="PTHR47691">
    <property type="entry name" value="REGULATOR-RELATED"/>
    <property type="match status" value="1"/>
</dbReference>
<reference evidence="5 6" key="1">
    <citation type="journal article" date="2014" name="J. Biotechnol.">
        <title>Complete genome sequence of the actinobacterium Amycolatopsis japonica MG417-CF17(T) (=DSM 44213T) producing (S,S)-N,N'-ethylenediaminedisuccinic acid.</title>
        <authorList>
            <person name="Stegmann E."/>
            <person name="Albersmeier A."/>
            <person name="Spohn M."/>
            <person name="Gert H."/>
            <person name="Weber T."/>
            <person name="Wohlleben W."/>
            <person name="Kalinowski J."/>
            <person name="Ruckert C."/>
        </authorList>
    </citation>
    <scope>NUCLEOTIDE SEQUENCE [LARGE SCALE GENOMIC DNA]</scope>
    <source>
        <strain evidence="6">MG417-CF17 (DSM 44213)</strain>
    </source>
</reference>
<dbReference type="Pfam" id="PF13191">
    <property type="entry name" value="AAA_16"/>
    <property type="match status" value="1"/>
</dbReference>
<dbReference type="eggNOG" id="COG3629">
    <property type="taxonomic scope" value="Bacteria"/>
</dbReference>
<protein>
    <recommendedName>
        <fullName evidence="4">OmpR/PhoB-type domain-containing protein</fullName>
    </recommendedName>
</protein>
<dbReference type="EMBL" id="CP008953">
    <property type="protein sequence ID" value="AIG80616.1"/>
    <property type="molecule type" value="Genomic_DNA"/>
</dbReference>
<dbReference type="InterPro" id="IPR011990">
    <property type="entry name" value="TPR-like_helical_dom_sf"/>
</dbReference>
<evidence type="ECO:0000313" key="5">
    <source>
        <dbReference type="EMBL" id="AIG80616.1"/>
    </source>
</evidence>
<dbReference type="InterPro" id="IPR001867">
    <property type="entry name" value="OmpR/PhoB-type_DNA-bd"/>
</dbReference>